<dbReference type="OMA" id="PAPMYWN"/>
<evidence type="ECO:0000259" key="2">
    <source>
        <dbReference type="SMART" id="SM00672"/>
    </source>
</evidence>
<evidence type="ECO:0000313" key="4">
    <source>
        <dbReference type="Proteomes" id="UP000016923"/>
    </source>
</evidence>
<sequence>MISPTIMLRRPSSVYRYFAPAVVLVMVVYWYILTPARIHIATGALTSTAAQLQHMHVANYHTPGRIGQIPVGLQHTKGKPHKGHKTQRPHPIEELVGKAQTTFNNLLARQTYSLNGTAAAYRERRGRHPPPGFDLWYKYAADNNVLIVEDFWDQIYDDLQPFWGVATQQLRHDTYNFHMKISVRNGSASTTSDWFWTQTWLEMIRKVEHMLPDMDIPLNAMDEPRMVVPWEDMREVLDRAGAASGTRDTRTKETNNVVTGYQQLDPDLSKDVAEPQDIVWETAGPYWDILRRGCDPESATRQVPSVTDFHEAPPIRHNYAQAHMQRGFVVNTTLASDICHQPDIQTLNGIFIEPLTISTTKKLFPLFGGSKLSVNNEILLPAPAYWRNDARFSIAADSRANSIAWEDKVNGSFWRGVATGGRNRPDNWRGFQRHRFVAMNNATALAAQGRSHNIDKSNELAAWVAASSDCAFVDLFCDTDSKVASACPYVDPHYAVAKGRPLSEQVVYKFLPDIDGNSFSGRYLAFLRSGSVPVKATVWREWHDQRLVAWKHYVPMDTRFSDWFGIMEFFVGRGGRHGRDDLAKRIAEDGGAWAERVLRKEDMQVYVLRLLLEYARVLDEKRERMGWVDDLQ</sequence>
<dbReference type="PANTHER" id="PTHR12203:SF22">
    <property type="entry name" value="CAPSULE ASSOCIATED PROTEIN"/>
    <property type="match status" value="1"/>
</dbReference>
<dbReference type="STRING" id="1262450.S3C8Q4"/>
<dbReference type="InterPro" id="IPR006598">
    <property type="entry name" value="CAP10"/>
</dbReference>
<reference evidence="3 4" key="1">
    <citation type="journal article" date="2013" name="BMC Genomics">
        <title>The genome and transcriptome of the pine saprophyte Ophiostoma piceae, and a comparison with the bark beetle-associated pine pathogen Grosmannia clavigera.</title>
        <authorList>
            <person name="Haridas S."/>
            <person name="Wang Y."/>
            <person name="Lim L."/>
            <person name="Massoumi Alamouti S."/>
            <person name="Jackman S."/>
            <person name="Docking R."/>
            <person name="Robertson G."/>
            <person name="Birol I."/>
            <person name="Bohlmann J."/>
            <person name="Breuil C."/>
        </authorList>
    </citation>
    <scope>NUCLEOTIDE SEQUENCE [LARGE SCALE GENOMIC DNA]</scope>
    <source>
        <strain evidence="3 4">UAMH 11346</strain>
    </source>
</reference>
<keyword evidence="4" id="KW-1185">Reference proteome</keyword>
<evidence type="ECO:0000256" key="1">
    <source>
        <dbReference type="SAM" id="Phobius"/>
    </source>
</evidence>
<keyword evidence="1" id="KW-0812">Transmembrane</keyword>
<dbReference type="VEuPathDB" id="FungiDB:F503_06564"/>
<dbReference type="HOGENOM" id="CLU_005027_4_2_1"/>
<keyword evidence="1" id="KW-1133">Transmembrane helix</keyword>
<dbReference type="OrthoDB" id="541052at2759"/>
<name>S3C8Q4_OPHP1</name>
<dbReference type="GO" id="GO:0016740">
    <property type="term" value="F:transferase activity"/>
    <property type="evidence" value="ECO:0007669"/>
    <property type="project" value="UniProtKB-KW"/>
</dbReference>
<dbReference type="EMBL" id="KE148176">
    <property type="protein sequence ID" value="EPE02588.1"/>
    <property type="molecule type" value="Genomic_DNA"/>
</dbReference>
<keyword evidence="3" id="KW-0808">Transferase</keyword>
<feature type="domain" description="Glycosyl transferase CAP10" evidence="2">
    <location>
        <begin position="334"/>
        <end position="621"/>
    </location>
</feature>
<gene>
    <name evidence="3" type="ORF">F503_06564</name>
</gene>
<feature type="transmembrane region" description="Helical" evidence="1">
    <location>
        <begin position="14"/>
        <end position="32"/>
    </location>
</feature>
<dbReference type="InterPro" id="IPR051091">
    <property type="entry name" value="O-Glucosyltr/Glycosyltrsf_90"/>
</dbReference>
<organism evidence="3 4">
    <name type="scientific">Ophiostoma piceae (strain UAMH 11346)</name>
    <name type="common">Sap stain fungus</name>
    <dbReference type="NCBI Taxonomy" id="1262450"/>
    <lineage>
        <taxon>Eukaryota</taxon>
        <taxon>Fungi</taxon>
        <taxon>Dikarya</taxon>
        <taxon>Ascomycota</taxon>
        <taxon>Pezizomycotina</taxon>
        <taxon>Sordariomycetes</taxon>
        <taxon>Sordariomycetidae</taxon>
        <taxon>Ophiostomatales</taxon>
        <taxon>Ophiostomataceae</taxon>
        <taxon>Ophiostoma</taxon>
    </lineage>
</organism>
<dbReference type="SMART" id="SM00672">
    <property type="entry name" value="CAP10"/>
    <property type="match status" value="1"/>
</dbReference>
<proteinExistence type="predicted"/>
<dbReference type="AlphaFoldDB" id="S3C8Q4"/>
<evidence type="ECO:0000313" key="3">
    <source>
        <dbReference type="EMBL" id="EPE02588.1"/>
    </source>
</evidence>
<dbReference type="Proteomes" id="UP000016923">
    <property type="component" value="Unassembled WGS sequence"/>
</dbReference>
<dbReference type="eggNOG" id="KOG2458">
    <property type="taxonomic scope" value="Eukaryota"/>
</dbReference>
<accession>S3C8Q4</accession>
<dbReference type="Pfam" id="PF05686">
    <property type="entry name" value="Glyco_transf_90"/>
    <property type="match status" value="1"/>
</dbReference>
<dbReference type="PANTHER" id="PTHR12203">
    <property type="entry name" value="KDEL LYS-ASP-GLU-LEU CONTAINING - RELATED"/>
    <property type="match status" value="1"/>
</dbReference>
<protein>
    <submittedName>
        <fullName evidence="3">Glycosyltransferase family 90 protein</fullName>
    </submittedName>
</protein>
<keyword evidence="1" id="KW-0472">Membrane</keyword>